<dbReference type="InterPro" id="IPR039650">
    <property type="entry name" value="HdrA-like"/>
</dbReference>
<evidence type="ECO:0000256" key="3">
    <source>
        <dbReference type="ARBA" id="ARBA00023002"/>
    </source>
</evidence>
<dbReference type="EMBL" id="BAABCA010000005">
    <property type="protein sequence ID" value="GAA4237808.1"/>
    <property type="molecule type" value="Genomic_DNA"/>
</dbReference>
<name>A0ABP8CD16_9FLAO</name>
<organism evidence="6 7">
    <name type="scientific">Postechiella marina</name>
    <dbReference type="NCBI Taxonomy" id="943941"/>
    <lineage>
        <taxon>Bacteria</taxon>
        <taxon>Pseudomonadati</taxon>
        <taxon>Bacteroidota</taxon>
        <taxon>Flavobacteriia</taxon>
        <taxon>Flavobacteriales</taxon>
        <taxon>Flavobacteriaceae</taxon>
        <taxon>Postechiella</taxon>
    </lineage>
</organism>
<protein>
    <recommendedName>
        <fullName evidence="8">FAD-dependent oxidoreductase</fullName>
    </recommendedName>
</protein>
<evidence type="ECO:0000256" key="1">
    <source>
        <dbReference type="ARBA" id="ARBA00022485"/>
    </source>
</evidence>
<accession>A0ABP8CD16</accession>
<dbReference type="PANTHER" id="PTHR43498:SF1">
    <property type="entry name" value="COB--COM HETERODISULFIDE REDUCTASE IRON-SULFUR SUBUNIT A"/>
    <property type="match status" value="1"/>
</dbReference>
<reference evidence="7" key="1">
    <citation type="journal article" date="2019" name="Int. J. Syst. Evol. Microbiol.">
        <title>The Global Catalogue of Microorganisms (GCM) 10K type strain sequencing project: providing services to taxonomists for standard genome sequencing and annotation.</title>
        <authorList>
            <consortium name="The Broad Institute Genomics Platform"/>
            <consortium name="The Broad Institute Genome Sequencing Center for Infectious Disease"/>
            <person name="Wu L."/>
            <person name="Ma J."/>
        </authorList>
    </citation>
    <scope>NUCLEOTIDE SEQUENCE [LARGE SCALE GENOMIC DNA]</scope>
    <source>
        <strain evidence="7">JCM 17630</strain>
    </source>
</reference>
<keyword evidence="2" id="KW-0479">Metal-binding</keyword>
<evidence type="ECO:0000256" key="2">
    <source>
        <dbReference type="ARBA" id="ARBA00022723"/>
    </source>
</evidence>
<dbReference type="PANTHER" id="PTHR43498">
    <property type="entry name" value="FERREDOXIN:COB-COM HETERODISULFIDE REDUCTASE SUBUNIT A"/>
    <property type="match status" value="1"/>
</dbReference>
<dbReference type="PRINTS" id="PR00411">
    <property type="entry name" value="PNDRDTASEI"/>
</dbReference>
<proteinExistence type="predicted"/>
<keyword evidence="4" id="KW-0408">Iron</keyword>
<gene>
    <name evidence="6" type="ORF">GCM10022291_25830</name>
</gene>
<dbReference type="Proteomes" id="UP001501496">
    <property type="component" value="Unassembled WGS sequence"/>
</dbReference>
<comment type="caution">
    <text evidence="6">The sequence shown here is derived from an EMBL/GenBank/DDBJ whole genome shotgun (WGS) entry which is preliminary data.</text>
</comment>
<dbReference type="Pfam" id="PF12831">
    <property type="entry name" value="FAD_oxidored"/>
    <property type="match status" value="1"/>
</dbReference>
<evidence type="ECO:0000256" key="5">
    <source>
        <dbReference type="ARBA" id="ARBA00023014"/>
    </source>
</evidence>
<evidence type="ECO:0000313" key="6">
    <source>
        <dbReference type="EMBL" id="GAA4237808.1"/>
    </source>
</evidence>
<dbReference type="Gene3D" id="2.60.120.260">
    <property type="entry name" value="Galactose-binding domain-like"/>
    <property type="match status" value="1"/>
</dbReference>
<dbReference type="Gene3D" id="3.50.50.60">
    <property type="entry name" value="FAD/NAD(P)-binding domain"/>
    <property type="match status" value="1"/>
</dbReference>
<dbReference type="RefSeq" id="WP_344788693.1">
    <property type="nucleotide sequence ID" value="NZ_BAABCA010000005.1"/>
</dbReference>
<evidence type="ECO:0008006" key="8">
    <source>
        <dbReference type="Google" id="ProtNLM"/>
    </source>
</evidence>
<evidence type="ECO:0000313" key="7">
    <source>
        <dbReference type="Proteomes" id="UP001501496"/>
    </source>
</evidence>
<keyword evidence="7" id="KW-1185">Reference proteome</keyword>
<keyword evidence="5" id="KW-0411">Iron-sulfur</keyword>
<dbReference type="InterPro" id="IPR036188">
    <property type="entry name" value="FAD/NAD-bd_sf"/>
</dbReference>
<keyword evidence="3" id="KW-0560">Oxidoreductase</keyword>
<keyword evidence="1" id="KW-0004">4Fe-4S</keyword>
<sequence length="654" mass="73044">MQRRNFLKNAAGVTVAAAVLPLSCKSADGVIEKGIEVGVEGASNNGGEDQWHQLGTGQKVPHPVRKKIEEFDVVVIGAGMAGIPAAVASARNGAKTVLVNDRPVLGGNASSEIRVTVNGVNRLSTGLAERETGIVEELLLENRLYNAQESYPMWDHVVYDYVTREPNLTVMVNTSAMDAEMDGDKIISARCWQSTTETEFIFKADVFIDCSGDGLMAAKAGALYRTGREGKVEFNEKYAPDEADGWQMGASILMQGRDYGRPMPYTPPSFMIPYNGDNTKHRKINNFIDGYWWVELGSDFDIIDVQDVNRHKLMGYAHGVWNYIKNSGKFPESENFAIDWIGSFPGRRESRRFIGDHVLSEKDLTEHRHFDDAIGYGGWSLDEHNPGGIEDLSNEPSFFHQKFKTVYQVPFRSLYSKNISNLMFAGRNASLTHIALSSTRIQGTCALMGQAVGTAATICVKKGITPREVAKNHIKELQEQLMRDDVYIPKVKANDPKDLAKKASHIFGSSTQSGNANNLINGISRDIDGEINHWQSDGLNAQLQMEWDTPIKISRIEIKCDTNLHKNITMRKQPLSEWLKKSHIDTVPPELMKNLDVEVRVGGTWKKVGEKTNNIARLIKFNFDQEKITALRINLKETYGHPNAKLFEVRCYES</sequence>
<dbReference type="SUPFAM" id="SSF51905">
    <property type="entry name" value="FAD/NAD(P)-binding domain"/>
    <property type="match status" value="1"/>
</dbReference>
<evidence type="ECO:0000256" key="4">
    <source>
        <dbReference type="ARBA" id="ARBA00023004"/>
    </source>
</evidence>